<evidence type="ECO:0008006" key="13">
    <source>
        <dbReference type="Google" id="ProtNLM"/>
    </source>
</evidence>
<dbReference type="EMBL" id="NRRE01000026">
    <property type="protein sequence ID" value="MBK1698175.1"/>
    <property type="molecule type" value="Genomic_DNA"/>
</dbReference>
<dbReference type="SUPFAM" id="SSF81340">
    <property type="entry name" value="Clc chloride channel"/>
    <property type="match status" value="1"/>
</dbReference>
<evidence type="ECO:0000256" key="6">
    <source>
        <dbReference type="ARBA" id="ARBA00023136"/>
    </source>
</evidence>
<dbReference type="PANTHER" id="PTHR43427:SF6">
    <property type="entry name" value="CHLORIDE CHANNEL PROTEIN CLC-E"/>
    <property type="match status" value="1"/>
</dbReference>
<dbReference type="InterPro" id="IPR046342">
    <property type="entry name" value="CBS_dom_sf"/>
</dbReference>
<dbReference type="InterPro" id="IPR050368">
    <property type="entry name" value="ClC-type_chloride_channel"/>
</dbReference>
<reference evidence="11" key="2">
    <citation type="journal article" date="2020" name="Microorganisms">
        <title>Osmotic Adaptation and Compatible Solute Biosynthesis of Phototrophic Bacteria as Revealed from Genome Analyses.</title>
        <authorList>
            <person name="Imhoff J.F."/>
            <person name="Rahn T."/>
            <person name="Kunzel S."/>
            <person name="Keller A."/>
            <person name="Neulinger S.C."/>
        </authorList>
    </citation>
    <scope>NUCLEOTIDE SEQUENCE</scope>
    <source>
        <strain evidence="11">DSM 9154</strain>
    </source>
</reference>
<evidence type="ECO:0000256" key="3">
    <source>
        <dbReference type="ARBA" id="ARBA00022692"/>
    </source>
</evidence>
<keyword evidence="12" id="KW-1185">Reference proteome</keyword>
<feature type="transmembrane region" description="Helical" evidence="10">
    <location>
        <begin position="316"/>
        <end position="338"/>
    </location>
</feature>
<dbReference type="GO" id="GO:0034707">
    <property type="term" value="C:chloride channel complex"/>
    <property type="evidence" value="ECO:0007669"/>
    <property type="project" value="UniProtKB-KW"/>
</dbReference>
<keyword evidence="6 10" id="KW-0472">Membrane</keyword>
<evidence type="ECO:0000256" key="8">
    <source>
        <dbReference type="ARBA" id="ARBA00023214"/>
    </source>
</evidence>
<comment type="subcellular location">
    <subcellularLocation>
        <location evidence="1">Membrane</location>
        <topology evidence="1">Multi-pass membrane protein</topology>
    </subcellularLocation>
</comment>
<keyword evidence="8" id="KW-0868">Chloride</keyword>
<dbReference type="Pfam" id="PF00654">
    <property type="entry name" value="Voltage_CLC"/>
    <property type="match status" value="1"/>
</dbReference>
<feature type="transmembrane region" description="Helical" evidence="10">
    <location>
        <begin position="274"/>
        <end position="296"/>
    </location>
</feature>
<dbReference type="PRINTS" id="PR00762">
    <property type="entry name" value="CLCHANNEL"/>
</dbReference>
<keyword evidence="5" id="KW-0406">Ion transport</keyword>
<evidence type="ECO:0000256" key="7">
    <source>
        <dbReference type="ARBA" id="ARBA00023173"/>
    </source>
</evidence>
<dbReference type="GO" id="GO:0005254">
    <property type="term" value="F:chloride channel activity"/>
    <property type="evidence" value="ECO:0007669"/>
    <property type="project" value="UniProtKB-KW"/>
</dbReference>
<keyword evidence="4 10" id="KW-1133">Transmembrane helix</keyword>
<evidence type="ECO:0000256" key="1">
    <source>
        <dbReference type="ARBA" id="ARBA00004141"/>
    </source>
</evidence>
<protein>
    <recommendedName>
        <fullName evidence="13">Chloride channel protein, CIC family</fullName>
    </recommendedName>
</protein>
<dbReference type="SUPFAM" id="SSF54631">
    <property type="entry name" value="CBS-domain pair"/>
    <property type="match status" value="1"/>
</dbReference>
<evidence type="ECO:0000256" key="10">
    <source>
        <dbReference type="SAM" id="Phobius"/>
    </source>
</evidence>
<sequence>MKTKQSQVNLVTLSLIAVLVGVVTGVGAIFFRLLIALIHNWFFLGELSVFEDSAAMTPVGAWGPWIILAPVIGGMGVVFLVNTFAPEARGHGVPEVMDAIYYKEGKIRPVVAVVKSLASALSIGSGAAVGREGPIIQIGSSFGSSFAQAIGLAAWQRVTLIACGAGAGIAATFNTPLGGVMFAIELMMPEVSSRTFLPVVLATGTATYVGRLFFGIEPAFVVSLASMPDVEPLNWMRLGGFVMLGLACGLGSFVFVRLLAVLEEQFPRLPVNPYIQHALGMGLVGVMMYTFSQVYGHYFVEGVGYATIQGILDGHFTTIGLLMLLFVGKLLATTISLGSGASGGIFSPSLFLGSTLGGLMGAGLTQLFPEAGFTIPEFAMVGMSGVVGGATGAAMTAIVMIFEMTRDYNIIVPMIVATALAIGVRRVLSPENIYTIKLAARGRYIPKERHTNMFLVRHAHEVMETHLAFLPADMDAKTASDTLDEMDPYPAFVILHEGDHIAGVLPSHAVYDVAQHGSASAYVDHSQGHHHGYGRTKDSRGHDLPAEAFVLARPDDILHDVMRRLGRGAARLALVIDTEGVPRTHDVRGVISLDDVGHEVLRHFQG</sequence>
<keyword evidence="9" id="KW-0407">Ion channel</keyword>
<accession>A0A934QKJ1</accession>
<gene>
    <name evidence="11" type="ORF">CKO21_13085</name>
</gene>
<feature type="transmembrane region" description="Helical" evidence="10">
    <location>
        <begin position="380"/>
        <end position="401"/>
    </location>
</feature>
<evidence type="ECO:0000256" key="2">
    <source>
        <dbReference type="ARBA" id="ARBA00022448"/>
    </source>
</evidence>
<evidence type="ECO:0000256" key="9">
    <source>
        <dbReference type="ARBA" id="ARBA00023303"/>
    </source>
</evidence>
<keyword evidence="3 10" id="KW-0812">Transmembrane</keyword>
<comment type="caution">
    <text evidence="11">The sequence shown here is derived from an EMBL/GenBank/DDBJ whole genome shotgun (WGS) entry which is preliminary data.</text>
</comment>
<evidence type="ECO:0000256" key="4">
    <source>
        <dbReference type="ARBA" id="ARBA00022989"/>
    </source>
</evidence>
<dbReference type="Proteomes" id="UP000778970">
    <property type="component" value="Unassembled WGS sequence"/>
</dbReference>
<organism evidence="11 12">
    <name type="scientific">Rhodovibrio salinarum</name>
    <dbReference type="NCBI Taxonomy" id="1087"/>
    <lineage>
        <taxon>Bacteria</taxon>
        <taxon>Pseudomonadati</taxon>
        <taxon>Pseudomonadota</taxon>
        <taxon>Alphaproteobacteria</taxon>
        <taxon>Rhodospirillales</taxon>
        <taxon>Rhodovibrionaceae</taxon>
        <taxon>Rhodovibrio</taxon>
    </lineage>
</organism>
<evidence type="ECO:0000256" key="5">
    <source>
        <dbReference type="ARBA" id="ARBA00023065"/>
    </source>
</evidence>
<evidence type="ECO:0000313" key="12">
    <source>
        <dbReference type="Proteomes" id="UP000778970"/>
    </source>
</evidence>
<dbReference type="InterPro" id="IPR001807">
    <property type="entry name" value="ClC"/>
</dbReference>
<dbReference type="InterPro" id="IPR014743">
    <property type="entry name" value="Cl-channel_core"/>
</dbReference>
<dbReference type="PANTHER" id="PTHR43427">
    <property type="entry name" value="CHLORIDE CHANNEL PROTEIN CLC-E"/>
    <property type="match status" value="1"/>
</dbReference>
<feature type="transmembrane region" description="Helical" evidence="10">
    <location>
        <begin position="236"/>
        <end position="262"/>
    </location>
</feature>
<feature type="transmembrane region" description="Helical" evidence="10">
    <location>
        <begin position="62"/>
        <end position="81"/>
    </location>
</feature>
<evidence type="ECO:0000313" key="11">
    <source>
        <dbReference type="EMBL" id="MBK1698175.1"/>
    </source>
</evidence>
<dbReference type="Gene3D" id="1.10.3080.10">
    <property type="entry name" value="Clc chloride channel"/>
    <property type="match status" value="1"/>
</dbReference>
<reference evidence="11" key="1">
    <citation type="submission" date="2017-08" db="EMBL/GenBank/DDBJ databases">
        <authorList>
            <person name="Imhoff J.F."/>
            <person name="Rahn T."/>
            <person name="Kuenzel S."/>
            <person name="Neulinger S.C."/>
        </authorList>
    </citation>
    <scope>NUCLEOTIDE SEQUENCE</scope>
    <source>
        <strain evidence="11">DSM 9154</strain>
    </source>
</reference>
<feature type="transmembrane region" description="Helical" evidence="10">
    <location>
        <begin position="408"/>
        <end position="428"/>
    </location>
</feature>
<dbReference type="AlphaFoldDB" id="A0A934QKJ1"/>
<proteinExistence type="predicted"/>
<keyword evidence="7" id="KW-0869">Chloride channel</keyword>
<feature type="transmembrane region" description="Helical" evidence="10">
    <location>
        <begin position="12"/>
        <end position="42"/>
    </location>
</feature>
<name>A0A934QKJ1_9PROT</name>
<keyword evidence="2" id="KW-0813">Transport</keyword>
<feature type="transmembrane region" description="Helical" evidence="10">
    <location>
        <begin position="350"/>
        <end position="368"/>
    </location>
</feature>
<dbReference type="CDD" id="cd00400">
    <property type="entry name" value="Voltage_gated_ClC"/>
    <property type="match status" value="1"/>
</dbReference>